<name>A0A9D4DNT3_DREPO</name>
<evidence type="ECO:0000313" key="2">
    <source>
        <dbReference type="EMBL" id="KAH3751402.1"/>
    </source>
</evidence>
<dbReference type="Proteomes" id="UP000828390">
    <property type="component" value="Unassembled WGS sequence"/>
</dbReference>
<evidence type="ECO:0000313" key="3">
    <source>
        <dbReference type="Proteomes" id="UP000828390"/>
    </source>
</evidence>
<organism evidence="2 3">
    <name type="scientific">Dreissena polymorpha</name>
    <name type="common">Zebra mussel</name>
    <name type="synonym">Mytilus polymorpha</name>
    <dbReference type="NCBI Taxonomy" id="45954"/>
    <lineage>
        <taxon>Eukaryota</taxon>
        <taxon>Metazoa</taxon>
        <taxon>Spiralia</taxon>
        <taxon>Lophotrochozoa</taxon>
        <taxon>Mollusca</taxon>
        <taxon>Bivalvia</taxon>
        <taxon>Autobranchia</taxon>
        <taxon>Heteroconchia</taxon>
        <taxon>Euheterodonta</taxon>
        <taxon>Imparidentia</taxon>
        <taxon>Neoheterodontei</taxon>
        <taxon>Myida</taxon>
        <taxon>Dreissenoidea</taxon>
        <taxon>Dreissenidae</taxon>
        <taxon>Dreissena</taxon>
    </lineage>
</organism>
<dbReference type="AlphaFoldDB" id="A0A9D4DNT3"/>
<comment type="caution">
    <text evidence="2">The sequence shown here is derived from an EMBL/GenBank/DDBJ whole genome shotgun (WGS) entry which is preliminary data.</text>
</comment>
<feature type="region of interest" description="Disordered" evidence="1">
    <location>
        <begin position="55"/>
        <end position="77"/>
    </location>
</feature>
<proteinExistence type="predicted"/>
<reference evidence="2" key="2">
    <citation type="submission" date="2020-11" db="EMBL/GenBank/DDBJ databases">
        <authorList>
            <person name="McCartney M.A."/>
            <person name="Auch B."/>
            <person name="Kono T."/>
            <person name="Mallez S."/>
            <person name="Becker A."/>
            <person name="Gohl D.M."/>
            <person name="Silverstein K.A.T."/>
            <person name="Koren S."/>
            <person name="Bechman K.B."/>
            <person name="Herman A."/>
            <person name="Abrahante J.E."/>
            <person name="Garbe J."/>
        </authorList>
    </citation>
    <scope>NUCLEOTIDE SEQUENCE</scope>
    <source>
        <strain evidence="2">Duluth1</strain>
        <tissue evidence="2">Whole animal</tissue>
    </source>
</reference>
<gene>
    <name evidence="2" type="ORF">DPMN_185958</name>
</gene>
<accession>A0A9D4DNT3</accession>
<evidence type="ECO:0000256" key="1">
    <source>
        <dbReference type="SAM" id="MobiDB-lite"/>
    </source>
</evidence>
<protein>
    <submittedName>
        <fullName evidence="2">Uncharacterized protein</fullName>
    </submittedName>
</protein>
<reference evidence="2" key="1">
    <citation type="journal article" date="2019" name="bioRxiv">
        <title>The Genome of the Zebra Mussel, Dreissena polymorpha: A Resource for Invasive Species Research.</title>
        <authorList>
            <person name="McCartney M.A."/>
            <person name="Auch B."/>
            <person name="Kono T."/>
            <person name="Mallez S."/>
            <person name="Zhang Y."/>
            <person name="Obille A."/>
            <person name="Becker A."/>
            <person name="Abrahante J.E."/>
            <person name="Garbe J."/>
            <person name="Badalamenti J.P."/>
            <person name="Herman A."/>
            <person name="Mangelson H."/>
            <person name="Liachko I."/>
            <person name="Sullivan S."/>
            <person name="Sone E.D."/>
            <person name="Koren S."/>
            <person name="Silverstein K.A.T."/>
            <person name="Beckman K.B."/>
            <person name="Gohl D.M."/>
        </authorList>
    </citation>
    <scope>NUCLEOTIDE SEQUENCE</scope>
    <source>
        <strain evidence="2">Duluth1</strain>
        <tissue evidence="2">Whole animal</tissue>
    </source>
</reference>
<dbReference type="EMBL" id="JAIWYP010000010">
    <property type="protein sequence ID" value="KAH3751402.1"/>
    <property type="molecule type" value="Genomic_DNA"/>
</dbReference>
<sequence>MLRMWWDKNDLNMQKVLDQPRKAVPSCQTSQSVTRGHITVSYERQPRLVRCHSQLREAAPSSQTSQSVEIDKNEAEAKKSSNILLKQLLSTEDICLAKAGTNKGIVDLHRKRAPALI</sequence>
<keyword evidence="3" id="KW-1185">Reference proteome</keyword>